<reference evidence="3" key="1">
    <citation type="submission" date="2015-01" db="EMBL/GenBank/DDBJ databases">
        <authorList>
            <person name="Aksoy S."/>
            <person name="Warren W."/>
            <person name="Wilson R.K."/>
        </authorList>
    </citation>
    <scope>NUCLEOTIDE SEQUENCE [LARGE SCALE GENOMIC DNA]</scope>
    <source>
        <strain evidence="3">IAEA</strain>
    </source>
</reference>
<dbReference type="AlphaFoldDB" id="A0A1B0BUB6"/>
<dbReference type="STRING" id="67801.A0A1B0BUB6"/>
<dbReference type="EMBL" id="JXJN01020598">
    <property type="status" value="NOT_ANNOTATED_CDS"/>
    <property type="molecule type" value="Genomic_DNA"/>
</dbReference>
<keyword evidence="3" id="KW-1185">Reference proteome</keyword>
<protein>
    <submittedName>
        <fullName evidence="2">Uncharacterized protein</fullName>
    </submittedName>
</protein>
<keyword evidence="1" id="KW-1133">Transmembrane helix</keyword>
<evidence type="ECO:0000313" key="2">
    <source>
        <dbReference type="EnsemblMetazoa" id="GPPI040769-PA"/>
    </source>
</evidence>
<keyword evidence="1" id="KW-0812">Transmembrane</keyword>
<keyword evidence="1" id="KW-0472">Membrane</keyword>
<feature type="transmembrane region" description="Helical" evidence="1">
    <location>
        <begin position="67"/>
        <end position="88"/>
    </location>
</feature>
<dbReference type="EnsemblMetazoa" id="GPPI040769-RA">
    <property type="protein sequence ID" value="GPPI040769-PA"/>
    <property type="gene ID" value="GPPI040769"/>
</dbReference>
<evidence type="ECO:0000313" key="3">
    <source>
        <dbReference type="Proteomes" id="UP000092460"/>
    </source>
</evidence>
<dbReference type="Proteomes" id="UP000092460">
    <property type="component" value="Unassembled WGS sequence"/>
</dbReference>
<accession>A0A1B0BUB6</accession>
<evidence type="ECO:0000256" key="1">
    <source>
        <dbReference type="SAM" id="Phobius"/>
    </source>
</evidence>
<sequence>MNANYILEDSDNPIDIYGGFEEMMDVHLYIYIRPEHVPFIRDVAIVYVKTGLEATTKKKRLVQYAPFFVGLQCVLSALICCQSIAGAFDVSLSSYNTLMTFCTYKIDSREEC</sequence>
<dbReference type="VEuPathDB" id="VectorBase:GPPI040769"/>
<proteinExistence type="predicted"/>
<reference evidence="2" key="2">
    <citation type="submission" date="2020-05" db="UniProtKB">
        <authorList>
            <consortium name="EnsemblMetazoa"/>
        </authorList>
    </citation>
    <scope>IDENTIFICATION</scope>
    <source>
        <strain evidence="2">IAEA</strain>
    </source>
</reference>
<organism evidence="2 3">
    <name type="scientific">Glossina palpalis gambiensis</name>
    <dbReference type="NCBI Taxonomy" id="67801"/>
    <lineage>
        <taxon>Eukaryota</taxon>
        <taxon>Metazoa</taxon>
        <taxon>Ecdysozoa</taxon>
        <taxon>Arthropoda</taxon>
        <taxon>Hexapoda</taxon>
        <taxon>Insecta</taxon>
        <taxon>Pterygota</taxon>
        <taxon>Neoptera</taxon>
        <taxon>Endopterygota</taxon>
        <taxon>Diptera</taxon>
        <taxon>Brachycera</taxon>
        <taxon>Muscomorpha</taxon>
        <taxon>Hippoboscoidea</taxon>
        <taxon>Glossinidae</taxon>
        <taxon>Glossina</taxon>
    </lineage>
</organism>
<name>A0A1B0BUB6_9MUSC</name>